<dbReference type="InterPro" id="IPR036680">
    <property type="entry name" value="SPOR-like_sf"/>
</dbReference>
<dbReference type="GO" id="GO:0009252">
    <property type="term" value="P:peptidoglycan biosynthetic process"/>
    <property type="evidence" value="ECO:0007669"/>
    <property type="project" value="UniProtKB-KW"/>
</dbReference>
<feature type="chain" id="PRO_5030793668" evidence="10">
    <location>
        <begin position="30"/>
        <end position="405"/>
    </location>
</feature>
<dbReference type="InterPro" id="IPR007730">
    <property type="entry name" value="SPOR-like_dom"/>
</dbReference>
<evidence type="ECO:0000259" key="11">
    <source>
        <dbReference type="PROSITE" id="PS51724"/>
    </source>
</evidence>
<dbReference type="Gene3D" id="3.30.70.1070">
    <property type="entry name" value="Sporulation related repeat"/>
    <property type="match status" value="1"/>
</dbReference>
<evidence type="ECO:0000313" key="13">
    <source>
        <dbReference type="Proteomes" id="UP000460650"/>
    </source>
</evidence>
<evidence type="ECO:0000256" key="2">
    <source>
        <dbReference type="ARBA" id="ARBA00022729"/>
    </source>
</evidence>
<dbReference type="Pfam" id="PF00768">
    <property type="entry name" value="Peptidase_S11"/>
    <property type="match status" value="1"/>
</dbReference>
<evidence type="ECO:0000256" key="10">
    <source>
        <dbReference type="SAM" id="SignalP"/>
    </source>
</evidence>
<dbReference type="InterPro" id="IPR018044">
    <property type="entry name" value="Peptidase_S11"/>
</dbReference>
<keyword evidence="6" id="KW-0961">Cell wall biogenesis/degradation</keyword>
<dbReference type="PROSITE" id="PS51724">
    <property type="entry name" value="SPOR"/>
    <property type="match status" value="1"/>
</dbReference>
<evidence type="ECO:0000256" key="5">
    <source>
        <dbReference type="ARBA" id="ARBA00022984"/>
    </source>
</evidence>
<dbReference type="InterPro" id="IPR001967">
    <property type="entry name" value="Peptidase_S11_N"/>
</dbReference>
<accession>A0A7V7VY54</accession>
<comment type="caution">
    <text evidence="12">The sequence shown here is derived from an EMBL/GenBank/DDBJ whole genome shotgun (WGS) entry which is preliminary data.</text>
</comment>
<dbReference type="SUPFAM" id="SSF56601">
    <property type="entry name" value="beta-lactamase/transpeptidase-like"/>
    <property type="match status" value="1"/>
</dbReference>
<dbReference type="RefSeq" id="WP_151643459.1">
    <property type="nucleotide sequence ID" value="NZ_WBVY01000001.1"/>
</dbReference>
<feature type="binding site" evidence="8">
    <location>
        <position position="220"/>
    </location>
    <ligand>
        <name>substrate</name>
    </ligand>
</feature>
<dbReference type="PANTHER" id="PTHR21581">
    <property type="entry name" value="D-ALANYL-D-ALANINE CARBOXYPEPTIDASE"/>
    <property type="match status" value="1"/>
</dbReference>
<evidence type="ECO:0000256" key="3">
    <source>
        <dbReference type="ARBA" id="ARBA00022801"/>
    </source>
</evidence>
<feature type="active site" evidence="7">
    <location>
        <position position="117"/>
    </location>
</feature>
<dbReference type="InterPro" id="IPR012338">
    <property type="entry name" value="Beta-lactam/transpept-like"/>
</dbReference>
<name>A0A7V7VY54_9HYPH</name>
<dbReference type="PRINTS" id="PR00725">
    <property type="entry name" value="DADACBPTASE1"/>
</dbReference>
<evidence type="ECO:0000256" key="7">
    <source>
        <dbReference type="PIRSR" id="PIRSR618044-1"/>
    </source>
</evidence>
<dbReference type="GO" id="GO:0006508">
    <property type="term" value="P:proteolysis"/>
    <property type="evidence" value="ECO:0007669"/>
    <property type="project" value="InterPro"/>
</dbReference>
<dbReference type="Proteomes" id="UP000460650">
    <property type="component" value="Unassembled WGS sequence"/>
</dbReference>
<feature type="signal peptide" evidence="10">
    <location>
        <begin position="1"/>
        <end position="29"/>
    </location>
</feature>
<keyword evidence="12" id="KW-0645">Protease</keyword>
<keyword evidence="12" id="KW-0121">Carboxypeptidase</keyword>
<evidence type="ECO:0000256" key="6">
    <source>
        <dbReference type="ARBA" id="ARBA00023316"/>
    </source>
</evidence>
<proteinExistence type="inferred from homology"/>
<organism evidence="12 13">
    <name type="scientific">Brucella tritici</name>
    <dbReference type="NCBI Taxonomy" id="94626"/>
    <lineage>
        <taxon>Bacteria</taxon>
        <taxon>Pseudomonadati</taxon>
        <taxon>Pseudomonadota</taxon>
        <taxon>Alphaproteobacteria</taxon>
        <taxon>Hyphomicrobiales</taxon>
        <taxon>Brucellaceae</taxon>
        <taxon>Brucella/Ochrobactrum group</taxon>
        <taxon>Brucella</taxon>
    </lineage>
</organism>
<dbReference type="Gene3D" id="3.40.710.10">
    <property type="entry name" value="DD-peptidase/beta-lactamase superfamily"/>
    <property type="match status" value="1"/>
</dbReference>
<feature type="domain" description="SPOR" evidence="11">
    <location>
        <begin position="322"/>
        <end position="405"/>
    </location>
</feature>
<keyword evidence="5" id="KW-0573">Peptidoglycan synthesis</keyword>
<protein>
    <submittedName>
        <fullName evidence="12">D-alanyl-D-alanine carboxypeptidase</fullName>
    </submittedName>
</protein>
<evidence type="ECO:0000256" key="1">
    <source>
        <dbReference type="ARBA" id="ARBA00007164"/>
    </source>
</evidence>
<dbReference type="AlphaFoldDB" id="A0A7V7VY54"/>
<dbReference type="EMBL" id="WBVY01000001">
    <property type="protein sequence ID" value="KAB2659080.1"/>
    <property type="molecule type" value="Genomic_DNA"/>
</dbReference>
<evidence type="ECO:0000256" key="9">
    <source>
        <dbReference type="RuleBase" id="RU004016"/>
    </source>
</evidence>
<comment type="similarity">
    <text evidence="1 9">Belongs to the peptidase S11 family.</text>
</comment>
<dbReference type="SUPFAM" id="SSF110997">
    <property type="entry name" value="Sporulation related repeat"/>
    <property type="match status" value="1"/>
</dbReference>
<dbReference type="GO" id="GO:0009002">
    <property type="term" value="F:serine-type D-Ala-D-Ala carboxypeptidase activity"/>
    <property type="evidence" value="ECO:0007669"/>
    <property type="project" value="InterPro"/>
</dbReference>
<keyword evidence="2 10" id="KW-0732">Signal</keyword>
<keyword evidence="3" id="KW-0378">Hydrolase</keyword>
<dbReference type="GO" id="GO:0071555">
    <property type="term" value="P:cell wall organization"/>
    <property type="evidence" value="ECO:0007669"/>
    <property type="project" value="UniProtKB-KW"/>
</dbReference>
<feature type="active site" description="Acyl-ester intermediate" evidence="7">
    <location>
        <position position="57"/>
    </location>
</feature>
<dbReference type="Pfam" id="PF05036">
    <property type="entry name" value="SPOR"/>
    <property type="match status" value="1"/>
</dbReference>
<gene>
    <name evidence="12" type="ORF">F9K94_02505</name>
</gene>
<evidence type="ECO:0000313" key="12">
    <source>
        <dbReference type="EMBL" id="KAB2659080.1"/>
    </source>
</evidence>
<reference evidence="12 13" key="1">
    <citation type="submission" date="2019-09" db="EMBL/GenBank/DDBJ databases">
        <title>Taxonomic organization of the family Brucellaceae based on a phylogenomic approach.</title>
        <authorList>
            <person name="Leclercq S."/>
            <person name="Cloeckaert A."/>
            <person name="Zygmunt M.S."/>
        </authorList>
    </citation>
    <scope>NUCLEOTIDE SEQUENCE [LARGE SCALE GENOMIC DNA]</scope>
    <source>
        <strain evidence="12 13">TA93</strain>
    </source>
</reference>
<feature type="active site" description="Proton acceptor" evidence="7">
    <location>
        <position position="60"/>
    </location>
</feature>
<dbReference type="GO" id="GO:0042834">
    <property type="term" value="F:peptidoglycan binding"/>
    <property type="evidence" value="ECO:0007669"/>
    <property type="project" value="InterPro"/>
</dbReference>
<dbReference type="PANTHER" id="PTHR21581:SF6">
    <property type="entry name" value="TRAFFICKING PROTEIN PARTICLE COMPLEX SUBUNIT 12"/>
    <property type="match status" value="1"/>
</dbReference>
<evidence type="ECO:0000256" key="4">
    <source>
        <dbReference type="ARBA" id="ARBA00022960"/>
    </source>
</evidence>
<keyword evidence="4" id="KW-0133">Cell shape</keyword>
<evidence type="ECO:0000256" key="8">
    <source>
        <dbReference type="PIRSR" id="PIRSR618044-2"/>
    </source>
</evidence>
<sequence>MLKSSPRLSRLVASLALSASVLCTSAAMANTSWIVFDADSGRILGQDDANVQRAPASLAKMMTLYLAFEGLKTGTLHWDDAMPVSKNAAAKVRMKLWLKPGETITVRDAINGMIIVSANDAATVMGEYIAGSEAAFGRLMTQRARQIGMKSTFFVNPSGLTAKSTQLTTARDMAVLGMALRRDYPEQYELFSQRSFTFRDRVRNGHNNLMYRYQGVDGIKTGYTDVSGYNLVSSAVINDKHLVGVVLGAGSARQRDDQMAKLLTRFGTQGTEAKGQLVAMAKPQPVAKQAAPTQPKADAVADLIDDSRIEQGDGGFLIASAAAGASAWTIQLGAPPTLAGAKELLAKYRPAVDKVAPGLKAEISPAEKRRKVYRARFSGFKDSASAEKACSQLKQQKIDCLPIRN</sequence>
<dbReference type="GO" id="GO:0008360">
    <property type="term" value="P:regulation of cell shape"/>
    <property type="evidence" value="ECO:0007669"/>
    <property type="project" value="UniProtKB-KW"/>
</dbReference>